<comment type="caution">
    <text evidence="4">The sequence shown here is derived from an EMBL/GenBank/DDBJ whole genome shotgun (WGS) entry which is preliminary data.</text>
</comment>
<name>A0A9D4UX01_ADICA</name>
<dbReference type="InterPro" id="IPR027417">
    <property type="entry name" value="P-loop_NTPase"/>
</dbReference>
<dbReference type="EMBL" id="JABFUD020000009">
    <property type="protein sequence ID" value="KAI5075556.1"/>
    <property type="molecule type" value="Genomic_DNA"/>
</dbReference>
<protein>
    <recommendedName>
        <fullName evidence="6">NB-ARC domain-containing protein</fullName>
    </recommendedName>
</protein>
<evidence type="ECO:0000256" key="1">
    <source>
        <dbReference type="ARBA" id="ARBA00022528"/>
    </source>
</evidence>
<dbReference type="PANTHER" id="PTHR36766:SF30">
    <property type="entry name" value="TIR-NBS TYPE DISEASE RESISTANCE PROTEIN-RELATED"/>
    <property type="match status" value="1"/>
</dbReference>
<dbReference type="Pfam" id="PF00931">
    <property type="entry name" value="NB-ARC"/>
    <property type="match status" value="1"/>
</dbReference>
<dbReference type="PANTHER" id="PTHR36766">
    <property type="entry name" value="PLANT BROAD-SPECTRUM MILDEW RESISTANCE PROTEIN RPW8"/>
    <property type="match status" value="1"/>
</dbReference>
<dbReference type="InterPro" id="IPR057135">
    <property type="entry name" value="At4g27190-like_LRR"/>
</dbReference>
<feature type="domain" description="Disease resistance protein At4g27190-like leucine-rich repeats" evidence="3">
    <location>
        <begin position="614"/>
        <end position="740"/>
    </location>
</feature>
<dbReference type="OrthoDB" id="2018313at2759"/>
<sequence length="1357" mass="151961">MVLAYDISVLLYDMLDRLHQESSLDDQTENFIAALSDGSILEQAERNLQSLLNQIVVVGKMLQVVRTTCSENVGLPLSEEGLRSGTAVLEFLNASQGQDFRVIAIHGQRGSDATTLLNHIWQNVSEQTPFCARAYVQIGCESTLFTICKYQSNIVWQLDGQNKDFSSKEYGKEILNELFEEMKTQNRPFFLAMDDVCEVEDLQNILPHRLGRENLPSSTCIALTCSNGRVVEALLRICNLQEHDCLRVCMLESPYIELEEGKRLFAKCAGMQHGGSDHQELLDALVPLCAGLPLAITVLGKVFADERKRKRREWHRIVQELATFDDKDDGDTLPVRKALQLSFDSLGESCKIAFLDIVSTFHGWWWERVERIVDSNILRDLVSSFLIFKVDAYSMYNQSTLREGYDLLPHSDCKGFVAMHDLTFRFGESLLRSGTLGYKQYVMRPLDELQGLKVSELRHLILSSDSLDQKLLQDARNLQMLVLLSHDGNDRNQAPSSGEPGTRSTDAAERFFQATHFKETSEPGTRSTDAAERFFQATHFKETNDTRQLCILLLVSQSIKEMKFLHGVRELMLQGCGDLVQLPDTPLRQLESLHIIDCPELQGFSTSCVKEWWCLKSLTVAQCPKLTLMAAELGSLPALKEIRVFECNGLLEFPSLRNSNGLSSLMLQCCSRLEALGDLVCQLQSLTLHYLPVLRMFNLMGASVTALTSLTIKDCQALENLPAAALNASSLKRLEISSCGRLVTLLPDVEIGNMTSLTEVIVEYCSEVRRLPAGILNASSLEKLKIQFCGSLVDLIPHGEVSNMTSLKELSIGQCPSLSRLLADIFKKASSLQKLQIRCNLGLVTLPAELCMLTSLVELDLMWCEELVELPQQIGSLCSLKILNLGECSSLQRLPDSTSSLVSLEQLCLDHCNSLMEVPQQLGGLSSFKELVLREALPDPSKLLSSFCSITSLERLYLHRCQHLVQLPELEAGLHRLILLHLYRCEKLVKIPDSFVSNILSLESLMVDCCNSLTDLPKQIGDLRSLKELVIKSGKKLEKLPDSICNIASLERLVIDGYLSLKEFPEQIHKLCSLKELTVRRFKDLIKLPSSICNIASLEKLTIVDCKNLMELPEQIGDLSSLKLLSLQRCMKIEKLPGSICNIASLEKLSINGCESLMELPEQIGNLSSLKEINLARLKLKELPESICNITSLKVLELNDWEGVREFARGLKALREITSSNICSEVLNSICNISSLQTLSVINFKSELVELPEQISRLCALRALKLDGCRKLRKLPDSICSIGSLQCLSLESCRSLEELPPHMGDLSSLQILNLLGCRELRQIPDSIYSLRSLCIHHEPNKRLCLEQNRFKGRAGIR</sequence>
<evidence type="ECO:0000313" key="5">
    <source>
        <dbReference type="Proteomes" id="UP000886520"/>
    </source>
</evidence>
<dbReference type="Proteomes" id="UP000886520">
    <property type="component" value="Chromosome 9"/>
</dbReference>
<dbReference type="Gene3D" id="1.10.8.430">
    <property type="entry name" value="Helical domain of apoptotic protease-activating factors"/>
    <property type="match status" value="1"/>
</dbReference>
<evidence type="ECO:0000259" key="2">
    <source>
        <dbReference type="Pfam" id="PF00931"/>
    </source>
</evidence>
<dbReference type="PRINTS" id="PR00364">
    <property type="entry name" value="DISEASERSIST"/>
</dbReference>
<dbReference type="InterPro" id="IPR032675">
    <property type="entry name" value="LRR_dom_sf"/>
</dbReference>
<reference evidence="4" key="1">
    <citation type="submission" date="2021-01" db="EMBL/GenBank/DDBJ databases">
        <title>Adiantum capillus-veneris genome.</title>
        <authorList>
            <person name="Fang Y."/>
            <person name="Liao Q."/>
        </authorList>
    </citation>
    <scope>NUCLEOTIDE SEQUENCE</scope>
    <source>
        <strain evidence="4">H3</strain>
        <tissue evidence="4">Leaf</tissue>
    </source>
</reference>
<dbReference type="Gene3D" id="3.80.10.10">
    <property type="entry name" value="Ribonuclease Inhibitor"/>
    <property type="match status" value="4"/>
</dbReference>
<proteinExistence type="predicted"/>
<dbReference type="Gene3D" id="3.40.50.300">
    <property type="entry name" value="P-loop containing nucleotide triphosphate hydrolases"/>
    <property type="match status" value="1"/>
</dbReference>
<feature type="domain" description="NB-ARC" evidence="2">
    <location>
        <begin position="88"/>
        <end position="213"/>
    </location>
</feature>
<dbReference type="SUPFAM" id="SSF52047">
    <property type="entry name" value="RNI-like"/>
    <property type="match status" value="1"/>
</dbReference>
<organism evidence="4 5">
    <name type="scientific">Adiantum capillus-veneris</name>
    <name type="common">Maidenhair fern</name>
    <dbReference type="NCBI Taxonomy" id="13818"/>
    <lineage>
        <taxon>Eukaryota</taxon>
        <taxon>Viridiplantae</taxon>
        <taxon>Streptophyta</taxon>
        <taxon>Embryophyta</taxon>
        <taxon>Tracheophyta</taxon>
        <taxon>Polypodiopsida</taxon>
        <taxon>Polypodiidae</taxon>
        <taxon>Polypodiales</taxon>
        <taxon>Pteridineae</taxon>
        <taxon>Pteridaceae</taxon>
        <taxon>Vittarioideae</taxon>
        <taxon>Adiantum</taxon>
    </lineage>
</organism>
<evidence type="ECO:0008006" key="6">
    <source>
        <dbReference type="Google" id="ProtNLM"/>
    </source>
</evidence>
<keyword evidence="1" id="KW-0934">Plastid</keyword>
<accession>A0A9D4UX01</accession>
<gene>
    <name evidence="4" type="ORF">GOP47_0009632</name>
</gene>
<dbReference type="SUPFAM" id="SSF52540">
    <property type="entry name" value="P-loop containing nucleoside triphosphate hydrolases"/>
    <property type="match status" value="1"/>
</dbReference>
<dbReference type="Pfam" id="PF23247">
    <property type="entry name" value="LRR_RPS2"/>
    <property type="match status" value="2"/>
</dbReference>
<dbReference type="SUPFAM" id="SSF52058">
    <property type="entry name" value="L domain-like"/>
    <property type="match status" value="2"/>
</dbReference>
<evidence type="ECO:0000313" key="4">
    <source>
        <dbReference type="EMBL" id="KAI5075556.1"/>
    </source>
</evidence>
<dbReference type="GO" id="GO:0043531">
    <property type="term" value="F:ADP binding"/>
    <property type="evidence" value="ECO:0007669"/>
    <property type="project" value="InterPro"/>
</dbReference>
<dbReference type="InterPro" id="IPR042197">
    <property type="entry name" value="Apaf_helical"/>
</dbReference>
<keyword evidence="1" id="KW-0150">Chloroplast</keyword>
<dbReference type="InterPro" id="IPR002182">
    <property type="entry name" value="NB-ARC"/>
</dbReference>
<evidence type="ECO:0000259" key="3">
    <source>
        <dbReference type="Pfam" id="PF23247"/>
    </source>
</evidence>
<feature type="domain" description="Disease resistance protein At4g27190-like leucine-rich repeats" evidence="3">
    <location>
        <begin position="777"/>
        <end position="913"/>
    </location>
</feature>
<keyword evidence="5" id="KW-1185">Reference proteome</keyword>